<evidence type="ECO:0000313" key="6">
    <source>
        <dbReference type="EMBL" id="CVK32881.1"/>
    </source>
</evidence>
<dbReference type="GO" id="GO:0046872">
    <property type="term" value="F:metal ion binding"/>
    <property type="evidence" value="ECO:0007669"/>
    <property type="project" value="UniProtKB-KW"/>
</dbReference>
<dbReference type="SMART" id="SM00478">
    <property type="entry name" value="ENDO3c"/>
    <property type="match status" value="1"/>
</dbReference>
<dbReference type="CDD" id="cd00056">
    <property type="entry name" value="ENDO3c"/>
    <property type="match status" value="1"/>
</dbReference>
<keyword evidence="3" id="KW-0408">Iron</keyword>
<dbReference type="GO" id="GO:0051539">
    <property type="term" value="F:4 iron, 4 sulfur cluster binding"/>
    <property type="evidence" value="ECO:0007669"/>
    <property type="project" value="UniProtKB-KW"/>
</dbReference>
<feature type="domain" description="HhH-GPD" evidence="5">
    <location>
        <begin position="41"/>
        <end position="200"/>
    </location>
</feature>
<dbReference type="OrthoDB" id="19248at2157"/>
<evidence type="ECO:0000259" key="5">
    <source>
        <dbReference type="SMART" id="SM00478"/>
    </source>
</evidence>
<accession>A0A0X3BLK6</accession>
<evidence type="ECO:0000256" key="1">
    <source>
        <dbReference type="ARBA" id="ARBA00022485"/>
    </source>
</evidence>
<keyword evidence="2" id="KW-0479">Metal-binding</keyword>
<evidence type="ECO:0000256" key="3">
    <source>
        <dbReference type="ARBA" id="ARBA00023004"/>
    </source>
</evidence>
<keyword evidence="4" id="KW-0411">Iron-sulfur</keyword>
<dbReference type="GO" id="GO:0003824">
    <property type="term" value="F:catalytic activity"/>
    <property type="evidence" value="ECO:0007669"/>
    <property type="project" value="InterPro"/>
</dbReference>
<dbReference type="RefSeq" id="WP_062263493.1">
    <property type="nucleotide sequence ID" value="NZ_LT158599.1"/>
</dbReference>
<proteinExistence type="predicted"/>
<dbReference type="GO" id="GO:0006284">
    <property type="term" value="P:base-excision repair"/>
    <property type="evidence" value="ECO:0007669"/>
    <property type="project" value="InterPro"/>
</dbReference>
<dbReference type="EMBL" id="LT158599">
    <property type="protein sequence ID" value="CVK32881.1"/>
    <property type="molecule type" value="Genomic_DNA"/>
</dbReference>
<reference evidence="6 7" key="1">
    <citation type="submission" date="2016-01" db="EMBL/GenBank/DDBJ databases">
        <authorList>
            <person name="Manzoor S."/>
        </authorList>
    </citation>
    <scope>NUCLEOTIDE SEQUENCE [LARGE SCALE GENOMIC DNA]</scope>
    <source>
        <strain evidence="6">Methanoculleus sp MAB1</strain>
    </source>
</reference>
<dbReference type="AlphaFoldDB" id="A0A0X3BLK6"/>
<dbReference type="Proteomes" id="UP000069850">
    <property type="component" value="Chromosome 1"/>
</dbReference>
<dbReference type="InterPro" id="IPR003265">
    <property type="entry name" value="HhH-GPD_domain"/>
</dbReference>
<keyword evidence="1" id="KW-0004">4Fe-4S</keyword>
<dbReference type="GeneID" id="27137482"/>
<dbReference type="Pfam" id="PF00730">
    <property type="entry name" value="HhH-GPD"/>
    <property type="match status" value="1"/>
</dbReference>
<name>A0A0X3BLK6_9EURY</name>
<gene>
    <name evidence="6" type="ORF">MMAB1_1668</name>
</gene>
<dbReference type="PIRSF" id="PIRSF001435">
    <property type="entry name" value="Nth"/>
    <property type="match status" value="1"/>
</dbReference>
<evidence type="ECO:0000256" key="2">
    <source>
        <dbReference type="ARBA" id="ARBA00022723"/>
    </source>
</evidence>
<dbReference type="PANTHER" id="PTHR10359">
    <property type="entry name" value="A/G-SPECIFIC ADENINE GLYCOSYLASE/ENDONUCLEASE III"/>
    <property type="match status" value="1"/>
</dbReference>
<dbReference type="Gene3D" id="1.10.340.30">
    <property type="entry name" value="Hypothetical protein, domain 2"/>
    <property type="match status" value="1"/>
</dbReference>
<dbReference type="PANTHER" id="PTHR10359:SF19">
    <property type="entry name" value="DNA REPAIR GLYCOSYLASE MJ1434-RELATED"/>
    <property type="match status" value="1"/>
</dbReference>
<evidence type="ECO:0000313" key="7">
    <source>
        <dbReference type="Proteomes" id="UP000069850"/>
    </source>
</evidence>
<organism evidence="6 7">
    <name type="scientific">Methanoculleus bourgensis</name>
    <dbReference type="NCBI Taxonomy" id="83986"/>
    <lineage>
        <taxon>Archaea</taxon>
        <taxon>Methanobacteriati</taxon>
        <taxon>Methanobacteriota</taxon>
        <taxon>Stenosarchaea group</taxon>
        <taxon>Methanomicrobia</taxon>
        <taxon>Methanomicrobiales</taxon>
        <taxon>Methanomicrobiaceae</taxon>
        <taxon>Methanoculleus</taxon>
    </lineage>
</organism>
<dbReference type="InterPro" id="IPR011257">
    <property type="entry name" value="DNA_glycosylase"/>
</dbReference>
<dbReference type="SUPFAM" id="SSF48150">
    <property type="entry name" value="DNA-glycosylase"/>
    <property type="match status" value="1"/>
</dbReference>
<evidence type="ECO:0000256" key="4">
    <source>
        <dbReference type="ARBA" id="ARBA00023014"/>
    </source>
</evidence>
<dbReference type="KEGG" id="mema:MMAB1_1668"/>
<dbReference type="Gene3D" id="1.10.1670.10">
    <property type="entry name" value="Helix-hairpin-Helix base-excision DNA repair enzymes (C-terminal)"/>
    <property type="match status" value="1"/>
</dbReference>
<dbReference type="InterPro" id="IPR023170">
    <property type="entry name" value="HhH_base_excis_C"/>
</dbReference>
<protein>
    <recommendedName>
        <fullName evidence="5">HhH-GPD domain-containing protein</fullName>
    </recommendedName>
</protein>
<sequence>MRPKPLTGDLLTIYDALHASFGHQHWWPAKTPFETMVGAILTQNVSWTNAAQAIANLEAAGMLDPDLLAAADTSDIAQLIVPSRFYNQKAERIQEFAGIYVTEFQADPAVMAAVETGALRERLLAVRGFGKETVDTILLYACRKPVFVVDAYTRRIFSRYGLLPEKVSYDRTQRLFSDHLPPDVKLFNDYHAQIVRLGKTACRKSPLCDRCPIRIVRGSLRCAAADQMSRHDP</sequence>